<gene>
    <name evidence="4" type="ORF">BBRV_LOCUS20628</name>
</gene>
<evidence type="ECO:0000256" key="3">
    <source>
        <dbReference type="SAM" id="Coils"/>
    </source>
</evidence>
<evidence type="ECO:0000256" key="1">
    <source>
        <dbReference type="ARBA" id="ARBA00005537"/>
    </source>
</evidence>
<dbReference type="Pfam" id="PF05769">
    <property type="entry name" value="SIKE"/>
    <property type="match status" value="1"/>
</dbReference>
<keyword evidence="2 3" id="KW-0175">Coiled coil</keyword>
<dbReference type="PANTHER" id="PTHR12186">
    <property type="entry name" value="SIKE FAMILY MEMBER"/>
    <property type="match status" value="1"/>
</dbReference>
<protein>
    <recommendedName>
        <fullName evidence="5">FGFR1 oncogene partner 2 homolog</fullName>
    </recommendedName>
</protein>
<dbReference type="EMBL" id="CADCXW020000003">
    <property type="protein sequence ID" value="CAD1536947.1"/>
    <property type="molecule type" value="Genomic_DNA"/>
</dbReference>
<evidence type="ECO:0000256" key="2">
    <source>
        <dbReference type="ARBA" id="ARBA00023054"/>
    </source>
</evidence>
<comment type="similarity">
    <text evidence="1">Belongs to the SIKE family.</text>
</comment>
<dbReference type="AlphaFoldDB" id="A0A6V7ICQ8"/>
<accession>A0A6V7ICQ8</accession>
<feature type="coiled-coil region" evidence="3">
    <location>
        <begin position="69"/>
        <end position="103"/>
    </location>
</feature>
<reference evidence="4" key="1">
    <citation type="submission" date="2020-07" db="EMBL/GenBank/DDBJ databases">
        <authorList>
            <person name="Ferguson B K."/>
        </authorList>
    </citation>
    <scope>NUCLEOTIDE SEQUENCE</scope>
    <source>
        <strain evidence="4">L06</strain>
    </source>
</reference>
<sequence>MSLTFQQIIYDAKKLVGKISDHENTADNLITEIQSVCNQIDNMKQYQEEIDMLNTEAKQRPHGELIAGIQLETRHLREIQAENKELKLALEDYQKALELIMSKYRQQTSALIKNCKTDFSSLYNAKYANIITSQAEKINEMAAVMRVAATIDEENELQLKENFSRLQKENRELREILNIANNQGSISPVLPQSHKNIQTEPE</sequence>
<dbReference type="InterPro" id="IPR008555">
    <property type="entry name" value="SIKE"/>
</dbReference>
<proteinExistence type="inferred from homology"/>
<evidence type="ECO:0008006" key="5">
    <source>
        <dbReference type="Google" id="ProtNLM"/>
    </source>
</evidence>
<feature type="coiled-coil region" evidence="3">
    <location>
        <begin position="156"/>
        <end position="183"/>
    </location>
</feature>
<evidence type="ECO:0000313" key="4">
    <source>
        <dbReference type="EMBL" id="CAD1536947.1"/>
    </source>
</evidence>
<name>A0A6V7ICQ8_9HYME</name>
<dbReference type="PANTHER" id="PTHR12186:SF2">
    <property type="entry name" value="FGFR1 ONCOGENE PARTNER 2 HOMOLOG"/>
    <property type="match status" value="1"/>
</dbReference>
<organism evidence="4">
    <name type="scientific">Bracon brevicornis</name>
    <dbReference type="NCBI Taxonomy" id="1563983"/>
    <lineage>
        <taxon>Eukaryota</taxon>
        <taxon>Metazoa</taxon>
        <taxon>Ecdysozoa</taxon>
        <taxon>Arthropoda</taxon>
        <taxon>Hexapoda</taxon>
        <taxon>Insecta</taxon>
        <taxon>Pterygota</taxon>
        <taxon>Neoptera</taxon>
        <taxon>Endopterygota</taxon>
        <taxon>Hymenoptera</taxon>
        <taxon>Apocrita</taxon>
        <taxon>Ichneumonoidea</taxon>
        <taxon>Braconidae</taxon>
        <taxon>Braconinae</taxon>
        <taxon>Bracon</taxon>
    </lineage>
</organism>